<dbReference type="Gene3D" id="3.40.630.30">
    <property type="match status" value="1"/>
</dbReference>
<dbReference type="SUPFAM" id="SSF55729">
    <property type="entry name" value="Acyl-CoA N-acyltransferases (Nat)"/>
    <property type="match status" value="1"/>
</dbReference>
<accession>A0A931WPG0</accession>
<evidence type="ECO:0008006" key="3">
    <source>
        <dbReference type="Google" id="ProtNLM"/>
    </source>
</evidence>
<evidence type="ECO:0000313" key="2">
    <source>
        <dbReference type="Proteomes" id="UP000724148"/>
    </source>
</evidence>
<dbReference type="AlphaFoldDB" id="A0A931WPG0"/>
<organism evidence="1 2">
    <name type="scientific">Candidatus Sungiibacteriota bacterium</name>
    <dbReference type="NCBI Taxonomy" id="2750080"/>
    <lineage>
        <taxon>Bacteria</taxon>
        <taxon>Candidatus Sungiibacteriota</taxon>
    </lineage>
</organism>
<sequence>MGPVFLSGKKVDLRTLCKATDFERCWQWINDPEIREWLASYLPISEREEEQYFARERQDDFTLAIVTKGEEPQHIGN</sequence>
<dbReference type="InterPro" id="IPR016181">
    <property type="entry name" value="Acyl_CoA_acyltransferase"/>
</dbReference>
<dbReference type="EMBL" id="JACOZA010000058">
    <property type="protein sequence ID" value="MBI2096940.1"/>
    <property type="molecule type" value="Genomic_DNA"/>
</dbReference>
<comment type="caution">
    <text evidence="1">The sequence shown here is derived from an EMBL/GenBank/DDBJ whole genome shotgun (WGS) entry which is preliminary data.</text>
</comment>
<dbReference type="Proteomes" id="UP000724148">
    <property type="component" value="Unassembled WGS sequence"/>
</dbReference>
<evidence type="ECO:0000313" key="1">
    <source>
        <dbReference type="EMBL" id="MBI2096940.1"/>
    </source>
</evidence>
<protein>
    <recommendedName>
        <fullName evidence="3">N-acetyltransferase domain-containing protein</fullName>
    </recommendedName>
</protein>
<proteinExistence type="predicted"/>
<gene>
    <name evidence="1" type="ORF">HYT40_02185</name>
</gene>
<reference evidence="1" key="1">
    <citation type="submission" date="2020-07" db="EMBL/GenBank/DDBJ databases">
        <title>Huge and variable diversity of episymbiotic CPR bacteria and DPANN archaea in groundwater ecosystems.</title>
        <authorList>
            <person name="He C.Y."/>
            <person name="Keren R."/>
            <person name="Whittaker M."/>
            <person name="Farag I.F."/>
            <person name="Doudna J."/>
            <person name="Cate J.H.D."/>
            <person name="Banfield J.F."/>
        </authorList>
    </citation>
    <scope>NUCLEOTIDE SEQUENCE</scope>
    <source>
        <strain evidence="1">NC_groundwater_193_Ag_S-0.1um_51_7</strain>
    </source>
</reference>
<name>A0A931WPG0_9BACT</name>
<feature type="non-terminal residue" evidence="1">
    <location>
        <position position="77"/>
    </location>
</feature>